<keyword evidence="2" id="KW-1185">Reference proteome</keyword>
<dbReference type="Proteomes" id="UP001208690">
    <property type="component" value="Unassembled WGS sequence"/>
</dbReference>
<gene>
    <name evidence="1" type="ORF">MUB52_18330</name>
</gene>
<sequence>MSTIASSVAIFGGIRRWAAATPMVRQPVGPCTGTIVLLVVARQTDTSTVEAVAAIEMGRGTAILTRTVVVSGSAARRATRLSTDWFGAIALALPAIQGPPRAAIIK</sequence>
<name>A0ABT3BIJ7_9RHOB</name>
<accession>A0ABT3BIJ7</accession>
<evidence type="ECO:0000313" key="1">
    <source>
        <dbReference type="EMBL" id="MCV3273393.1"/>
    </source>
</evidence>
<proteinExistence type="predicted"/>
<organism evidence="1 2">
    <name type="scientific">Roseobacter sinensis</name>
    <dbReference type="NCBI Taxonomy" id="2931391"/>
    <lineage>
        <taxon>Bacteria</taxon>
        <taxon>Pseudomonadati</taxon>
        <taxon>Pseudomonadota</taxon>
        <taxon>Alphaproteobacteria</taxon>
        <taxon>Rhodobacterales</taxon>
        <taxon>Roseobacteraceae</taxon>
        <taxon>Roseobacter</taxon>
    </lineage>
</organism>
<dbReference type="EMBL" id="JALIEB010000015">
    <property type="protein sequence ID" value="MCV3273393.1"/>
    <property type="molecule type" value="Genomic_DNA"/>
</dbReference>
<reference evidence="1 2" key="1">
    <citation type="submission" date="2022-04" db="EMBL/GenBank/DDBJ databases">
        <title>Roseobacter sp. WL0113 is a bacterium isolated from neritic sediment.</title>
        <authorList>
            <person name="Wang L."/>
            <person name="He W."/>
            <person name="Zhang D.-F."/>
        </authorList>
    </citation>
    <scope>NUCLEOTIDE SEQUENCE [LARGE SCALE GENOMIC DNA]</scope>
    <source>
        <strain evidence="1 2">WL0113</strain>
    </source>
</reference>
<protein>
    <recommendedName>
        <fullName evidence="3">Secreted protein</fullName>
    </recommendedName>
</protein>
<evidence type="ECO:0000313" key="2">
    <source>
        <dbReference type="Proteomes" id="UP001208690"/>
    </source>
</evidence>
<comment type="caution">
    <text evidence="1">The sequence shown here is derived from an EMBL/GenBank/DDBJ whole genome shotgun (WGS) entry which is preliminary data.</text>
</comment>
<evidence type="ECO:0008006" key="3">
    <source>
        <dbReference type="Google" id="ProtNLM"/>
    </source>
</evidence>